<reference evidence="1" key="1">
    <citation type="submission" date="2022-07" db="EMBL/GenBank/DDBJ databases">
        <title>Faecal culturing of patients with breast cancer.</title>
        <authorList>
            <person name="Teng N.M.Y."/>
            <person name="Kiu R."/>
            <person name="Evans R."/>
            <person name="Baker D.J."/>
            <person name="Zenner C."/>
            <person name="Robinson S.D."/>
            <person name="Hall L.J."/>
        </authorList>
    </citation>
    <scope>NUCLEOTIDE SEQUENCE</scope>
    <source>
        <strain evidence="1">LH1062</strain>
    </source>
</reference>
<evidence type="ECO:0000313" key="2">
    <source>
        <dbReference type="Proteomes" id="UP001060112"/>
    </source>
</evidence>
<protein>
    <submittedName>
        <fullName evidence="1">Uncharacterized protein</fullName>
    </submittedName>
</protein>
<proteinExistence type="predicted"/>
<gene>
    <name evidence="1" type="ORF">NMU03_01095</name>
</gene>
<sequence>MEKMTYLSAKTKENIKKIDKQEQELTLRTPSKKISVKKALNDIKKTKVNKKEINKTVQKER</sequence>
<accession>A0ABY5I3B8</accession>
<keyword evidence="2" id="KW-1185">Reference proteome</keyword>
<name>A0ABY5I3B8_9FIRM</name>
<dbReference type="Proteomes" id="UP001060112">
    <property type="component" value="Chromosome"/>
</dbReference>
<evidence type="ECO:0000313" key="1">
    <source>
        <dbReference type="EMBL" id="UTY39460.1"/>
    </source>
</evidence>
<dbReference type="RefSeq" id="WP_290140555.1">
    <property type="nucleotide sequence ID" value="NZ_CP101620.1"/>
</dbReference>
<organism evidence="1 2">
    <name type="scientific">Allocoprobacillus halotolerans</name>
    <dbReference type="NCBI Taxonomy" id="2944914"/>
    <lineage>
        <taxon>Bacteria</taxon>
        <taxon>Bacillati</taxon>
        <taxon>Bacillota</taxon>
        <taxon>Erysipelotrichia</taxon>
        <taxon>Erysipelotrichales</taxon>
        <taxon>Erysipelotrichaceae</taxon>
        <taxon>Allocoprobacillus</taxon>
    </lineage>
</organism>
<dbReference type="EMBL" id="CP101620">
    <property type="protein sequence ID" value="UTY39460.1"/>
    <property type="molecule type" value="Genomic_DNA"/>
</dbReference>